<comment type="caution">
    <text evidence="1">The sequence shown here is derived from an EMBL/GenBank/DDBJ whole genome shotgun (WGS) entry which is preliminary data.</text>
</comment>
<accession>A0A163A6B8</accession>
<gene>
    <name evidence="1" type="ORF">AWE51_04905</name>
</gene>
<dbReference type="InterPro" id="IPR018644">
    <property type="entry name" value="DUF2071"/>
</dbReference>
<dbReference type="STRING" id="1642818.AWE51_04905"/>
<dbReference type="Proteomes" id="UP000076715">
    <property type="component" value="Unassembled WGS sequence"/>
</dbReference>
<keyword evidence="2" id="KW-1185">Reference proteome</keyword>
<protein>
    <recommendedName>
        <fullName evidence="3">DUF2071 domain-containing protein</fullName>
    </recommendedName>
</protein>
<sequence length="241" mass="27422">MKIPKIKRIIDRRILINYQVDKEVLENYLPKPFKPKLVNGKGVAGICLIRLKEIRPKGLPKQIGISSENGAHRIAVEWNENGKLNEGVYIPRRDTSSKLNSLAGGTMFPGIHHLAEFTVNESDRNYNVAFISDDGTSLSIEARETDKWNEESVFENLNCVSDFFENGSIGYSPGKNEFDGLKLEAYNWKVSLLEVKEVQSSFFENEDIFPKGSVKFDNALLMRDIEHEWIALEKIKTTNTI</sequence>
<dbReference type="EMBL" id="LQRT01000013">
    <property type="protein sequence ID" value="KZS40298.1"/>
    <property type="molecule type" value="Genomic_DNA"/>
</dbReference>
<dbReference type="OrthoDB" id="5492672at2"/>
<evidence type="ECO:0000313" key="1">
    <source>
        <dbReference type="EMBL" id="KZS40298.1"/>
    </source>
</evidence>
<organism evidence="1 2">
    <name type="scientific">Aquimarina aggregata</name>
    <dbReference type="NCBI Taxonomy" id="1642818"/>
    <lineage>
        <taxon>Bacteria</taxon>
        <taxon>Pseudomonadati</taxon>
        <taxon>Bacteroidota</taxon>
        <taxon>Flavobacteriia</taxon>
        <taxon>Flavobacteriales</taxon>
        <taxon>Flavobacteriaceae</taxon>
        <taxon>Aquimarina</taxon>
    </lineage>
</organism>
<proteinExistence type="predicted"/>
<dbReference type="RefSeq" id="WP_066313764.1">
    <property type="nucleotide sequence ID" value="NZ_LQRT01000013.1"/>
</dbReference>
<evidence type="ECO:0000313" key="2">
    <source>
        <dbReference type="Proteomes" id="UP000076715"/>
    </source>
</evidence>
<evidence type="ECO:0008006" key="3">
    <source>
        <dbReference type="Google" id="ProtNLM"/>
    </source>
</evidence>
<reference evidence="1 2" key="1">
    <citation type="submission" date="2016-01" db="EMBL/GenBank/DDBJ databases">
        <title>The draft genome sequence of Aquimarina sp. RZW4-3-2.</title>
        <authorList>
            <person name="Wang Y."/>
        </authorList>
    </citation>
    <scope>NUCLEOTIDE SEQUENCE [LARGE SCALE GENOMIC DNA]</scope>
    <source>
        <strain evidence="1 2">RZW4-3-2</strain>
    </source>
</reference>
<dbReference type="Pfam" id="PF09844">
    <property type="entry name" value="DUF2071"/>
    <property type="match status" value="1"/>
</dbReference>
<name>A0A163A6B8_9FLAO</name>
<dbReference type="AlphaFoldDB" id="A0A163A6B8"/>